<dbReference type="InterPro" id="IPR036864">
    <property type="entry name" value="Zn2-C6_fun-type_DNA-bd_sf"/>
</dbReference>
<feature type="compositionally biased region" description="Low complexity" evidence="6">
    <location>
        <begin position="161"/>
        <end position="179"/>
    </location>
</feature>
<feature type="compositionally biased region" description="Gly residues" evidence="6">
    <location>
        <begin position="13"/>
        <end position="28"/>
    </location>
</feature>
<dbReference type="GO" id="GO:0003677">
    <property type="term" value="F:DNA binding"/>
    <property type="evidence" value="ECO:0007669"/>
    <property type="project" value="UniProtKB-KW"/>
</dbReference>
<keyword evidence="4" id="KW-0804">Transcription</keyword>
<dbReference type="PROSITE" id="PS50048">
    <property type="entry name" value="ZN2_CY6_FUNGAL_2"/>
    <property type="match status" value="1"/>
</dbReference>
<dbReference type="OrthoDB" id="4470371at2759"/>
<keyword evidence="1" id="KW-0479">Metal-binding</keyword>
<protein>
    <recommendedName>
        <fullName evidence="7">Zn(2)-C6 fungal-type domain-containing protein</fullName>
    </recommendedName>
</protein>
<evidence type="ECO:0000259" key="7">
    <source>
        <dbReference type="PROSITE" id="PS50048"/>
    </source>
</evidence>
<dbReference type="GO" id="GO:0008270">
    <property type="term" value="F:zinc ion binding"/>
    <property type="evidence" value="ECO:0007669"/>
    <property type="project" value="InterPro"/>
</dbReference>
<keyword evidence="9" id="KW-1185">Reference proteome</keyword>
<dbReference type="RefSeq" id="XP_024730800.1">
    <property type="nucleotide sequence ID" value="XM_024870457.1"/>
</dbReference>
<accession>A0A2J6SSY7</accession>
<evidence type="ECO:0000256" key="5">
    <source>
        <dbReference type="ARBA" id="ARBA00023242"/>
    </source>
</evidence>
<evidence type="ECO:0000313" key="8">
    <source>
        <dbReference type="EMBL" id="PMD53896.1"/>
    </source>
</evidence>
<evidence type="ECO:0000256" key="6">
    <source>
        <dbReference type="SAM" id="MobiDB-lite"/>
    </source>
</evidence>
<evidence type="ECO:0000313" key="9">
    <source>
        <dbReference type="Proteomes" id="UP000235371"/>
    </source>
</evidence>
<proteinExistence type="predicted"/>
<evidence type="ECO:0000256" key="4">
    <source>
        <dbReference type="ARBA" id="ARBA00023163"/>
    </source>
</evidence>
<dbReference type="PANTHER" id="PTHR31668">
    <property type="entry name" value="GLUCOSE TRANSPORT TRANSCRIPTION REGULATOR RGT1-RELATED-RELATED"/>
    <property type="match status" value="1"/>
</dbReference>
<dbReference type="SUPFAM" id="SSF57701">
    <property type="entry name" value="Zn2/Cys6 DNA-binding domain"/>
    <property type="match status" value="1"/>
</dbReference>
<gene>
    <name evidence="8" type="ORF">K444DRAFT_131685</name>
</gene>
<evidence type="ECO:0000256" key="3">
    <source>
        <dbReference type="ARBA" id="ARBA00023125"/>
    </source>
</evidence>
<dbReference type="EMBL" id="KZ613866">
    <property type="protein sequence ID" value="PMD53896.1"/>
    <property type="molecule type" value="Genomic_DNA"/>
</dbReference>
<dbReference type="Proteomes" id="UP000235371">
    <property type="component" value="Unassembled WGS sequence"/>
</dbReference>
<keyword evidence="3" id="KW-0238">DNA-binding</keyword>
<evidence type="ECO:0000256" key="1">
    <source>
        <dbReference type="ARBA" id="ARBA00022723"/>
    </source>
</evidence>
<feature type="region of interest" description="Disordered" evidence="6">
    <location>
        <begin position="151"/>
        <end position="191"/>
    </location>
</feature>
<dbReference type="InterPro" id="IPR001138">
    <property type="entry name" value="Zn2Cys6_DnaBD"/>
</dbReference>
<feature type="region of interest" description="Disordered" evidence="6">
    <location>
        <begin position="1"/>
        <end position="45"/>
    </location>
</feature>
<dbReference type="SMART" id="SM00066">
    <property type="entry name" value="GAL4"/>
    <property type="match status" value="1"/>
</dbReference>
<dbReference type="GO" id="GO:0000981">
    <property type="term" value="F:DNA-binding transcription factor activity, RNA polymerase II-specific"/>
    <property type="evidence" value="ECO:0007669"/>
    <property type="project" value="InterPro"/>
</dbReference>
<reference evidence="8 9" key="1">
    <citation type="submission" date="2016-04" db="EMBL/GenBank/DDBJ databases">
        <title>A degradative enzymes factory behind the ericoid mycorrhizal symbiosis.</title>
        <authorList>
            <consortium name="DOE Joint Genome Institute"/>
            <person name="Martino E."/>
            <person name="Morin E."/>
            <person name="Grelet G."/>
            <person name="Kuo A."/>
            <person name="Kohler A."/>
            <person name="Daghino S."/>
            <person name="Barry K."/>
            <person name="Choi C."/>
            <person name="Cichocki N."/>
            <person name="Clum A."/>
            <person name="Copeland A."/>
            <person name="Hainaut M."/>
            <person name="Haridas S."/>
            <person name="Labutti K."/>
            <person name="Lindquist E."/>
            <person name="Lipzen A."/>
            <person name="Khouja H.-R."/>
            <person name="Murat C."/>
            <person name="Ohm R."/>
            <person name="Olson A."/>
            <person name="Spatafora J."/>
            <person name="Veneault-Fourrey C."/>
            <person name="Henrissat B."/>
            <person name="Grigoriev I."/>
            <person name="Martin F."/>
            <person name="Perotto S."/>
        </authorList>
    </citation>
    <scope>NUCLEOTIDE SEQUENCE [LARGE SCALE GENOMIC DNA]</scope>
    <source>
        <strain evidence="8 9">E</strain>
    </source>
</reference>
<name>A0A2J6SSY7_9HELO</name>
<organism evidence="8 9">
    <name type="scientific">Hyaloscypha bicolor E</name>
    <dbReference type="NCBI Taxonomy" id="1095630"/>
    <lineage>
        <taxon>Eukaryota</taxon>
        <taxon>Fungi</taxon>
        <taxon>Dikarya</taxon>
        <taxon>Ascomycota</taxon>
        <taxon>Pezizomycotina</taxon>
        <taxon>Leotiomycetes</taxon>
        <taxon>Helotiales</taxon>
        <taxon>Hyaloscyphaceae</taxon>
        <taxon>Hyaloscypha</taxon>
        <taxon>Hyaloscypha bicolor</taxon>
    </lineage>
</organism>
<feature type="domain" description="Zn(2)-C6 fungal-type" evidence="7">
    <location>
        <begin position="45"/>
        <end position="80"/>
    </location>
</feature>
<dbReference type="CDD" id="cd00067">
    <property type="entry name" value="GAL4"/>
    <property type="match status" value="1"/>
</dbReference>
<keyword evidence="5" id="KW-0539">Nucleus</keyword>
<dbReference type="Gene3D" id="4.10.240.10">
    <property type="entry name" value="Zn(2)-C6 fungal-type DNA-binding domain"/>
    <property type="match status" value="1"/>
</dbReference>
<dbReference type="GeneID" id="36578539"/>
<sequence>MWSSTSYNSRGIGSVGGSSGDGGNGGNGGRDDGGPPKKLTKVSRACDRCHKDHQPCKKSDPSNPRSSCLRCNGRRLPCSYDRRSLRRGPTNRNNVLLDLLQQQMNNVMGALALAPTPTLAPAPAPAAFPSIAPASSSSQGAGTLQLPQTQSLVDSRLASDSASRPPRLPSMSLSSAAAPNPEMAHHPQYSDHGLVTGSPFVAPVLPQSWATDPFTTPTATTGMAPIATPLPAATPMPSTVPASTSSVTPSATLATTLSAISQRTPSLQLPPLNIFRDMYYYSRQPQIWQHYEQQAQRMSAQELDEILQALATLVRNVQNVRNAGSGNAGSDGGTRGAGQ</sequence>
<evidence type="ECO:0000256" key="2">
    <source>
        <dbReference type="ARBA" id="ARBA00023015"/>
    </source>
</evidence>
<dbReference type="InterPro" id="IPR050797">
    <property type="entry name" value="Carb_Metab_Trans_Reg"/>
</dbReference>
<dbReference type="AlphaFoldDB" id="A0A2J6SSY7"/>
<dbReference type="InParanoid" id="A0A2J6SSY7"/>
<dbReference type="PROSITE" id="PS00463">
    <property type="entry name" value="ZN2_CY6_FUNGAL_1"/>
    <property type="match status" value="1"/>
</dbReference>
<keyword evidence="2" id="KW-0805">Transcription regulation</keyword>
<dbReference type="PANTHER" id="PTHR31668:SF26">
    <property type="entry name" value="GLUCOSE TRANSPORT TRANSCRIPTION REGULATOR RGT1-RELATED"/>
    <property type="match status" value="1"/>
</dbReference>